<dbReference type="SUPFAM" id="SSF51905">
    <property type="entry name" value="FAD/NAD(P)-binding domain"/>
    <property type="match status" value="1"/>
</dbReference>
<reference evidence="2 3" key="1">
    <citation type="submission" date="2020-01" db="EMBL/GenBank/DDBJ databases">
        <title>Identification and distribution of gene clusters putatively required for synthesis of sphingolipid metabolism inhibitors in phylogenetically diverse species of the filamentous fungus Fusarium.</title>
        <authorList>
            <person name="Kim H.-S."/>
            <person name="Busman M."/>
            <person name="Brown D.W."/>
            <person name="Divon H."/>
            <person name="Uhlig S."/>
            <person name="Proctor R.H."/>
        </authorList>
    </citation>
    <scope>NUCLEOTIDE SEQUENCE [LARGE SCALE GENOMIC DNA]</scope>
    <source>
        <strain evidence="2 3">NRRL 20459</strain>
    </source>
</reference>
<evidence type="ECO:0000313" key="2">
    <source>
        <dbReference type="EMBL" id="KAF4461579.1"/>
    </source>
</evidence>
<sequence>MSTSPEGIYEKGIVDPGFPVKNSTKPFWLIQPSSIGKLQSQWHDSVDIAIIGSGMTAASLVNSLYSKRPDLKIVLVEARDLCSGATGRNGGHLKAMSPGVWFDRKQQFGLDEASRIMEYEHSHLNEMAACIKENNIDCDLQLLEGLDVYFDEKVFRNACDAIDDMRKHAPHIAERYTIYTSSEDLKKRNCPENCIGVIGMRAASMWPYKMVTGILEKLVKEKGLLVQTNTVVTSVSDQEGDDFATIKTTRGDIRAKHVVHATNCWIGHLVPELRPFVSPVRANVQRRVPNATHHRQTNSWWLRYGEKDYDYMIQRPDGAYIVGRANTGRRATSDDGNVDFLPHSHIRGTNPLVYDFGADKIETTHAWSGSVAFTQDGNPFVGRFPFPNRRHQWVCAAYQGIGMVRAFRSAQLLALLILDEEVPEVYPRSLLLTSSRVGGWQKEITSKL</sequence>
<dbReference type="OrthoDB" id="429143at2759"/>
<proteinExistence type="predicted"/>
<dbReference type="PANTHER" id="PTHR13847">
    <property type="entry name" value="SARCOSINE DEHYDROGENASE-RELATED"/>
    <property type="match status" value="1"/>
</dbReference>
<accession>A0A8H4P3X3</accession>
<dbReference type="EMBL" id="JAADYS010001690">
    <property type="protein sequence ID" value="KAF4461579.1"/>
    <property type="molecule type" value="Genomic_DNA"/>
</dbReference>
<dbReference type="GO" id="GO:0005737">
    <property type="term" value="C:cytoplasm"/>
    <property type="evidence" value="ECO:0007669"/>
    <property type="project" value="TreeGrafter"/>
</dbReference>
<dbReference type="PANTHER" id="PTHR13847:SF260">
    <property type="entry name" value="FAD DEPENDENT OXIDOREDUCTASE DOMAIN-CONTAINING PROTEIN"/>
    <property type="match status" value="1"/>
</dbReference>
<dbReference type="Gene3D" id="3.30.9.10">
    <property type="entry name" value="D-Amino Acid Oxidase, subunit A, domain 2"/>
    <property type="match status" value="1"/>
</dbReference>
<protein>
    <submittedName>
        <fullName evidence="2">FAD dependent oxidoreductase superfamily</fullName>
    </submittedName>
</protein>
<organism evidence="2 3">
    <name type="scientific">Fusarium albosuccineum</name>
    <dbReference type="NCBI Taxonomy" id="1237068"/>
    <lineage>
        <taxon>Eukaryota</taxon>
        <taxon>Fungi</taxon>
        <taxon>Dikarya</taxon>
        <taxon>Ascomycota</taxon>
        <taxon>Pezizomycotina</taxon>
        <taxon>Sordariomycetes</taxon>
        <taxon>Hypocreomycetidae</taxon>
        <taxon>Hypocreales</taxon>
        <taxon>Nectriaceae</taxon>
        <taxon>Fusarium</taxon>
        <taxon>Fusarium decemcellulare species complex</taxon>
    </lineage>
</organism>
<gene>
    <name evidence="2" type="ORF">FALBO_11615</name>
</gene>
<keyword evidence="3" id="KW-1185">Reference proteome</keyword>
<dbReference type="Gene3D" id="3.50.50.60">
    <property type="entry name" value="FAD/NAD(P)-binding domain"/>
    <property type="match status" value="1"/>
</dbReference>
<dbReference type="Pfam" id="PF01266">
    <property type="entry name" value="DAO"/>
    <property type="match status" value="1"/>
</dbReference>
<dbReference type="AlphaFoldDB" id="A0A8H4P3X3"/>
<feature type="domain" description="FAD dependent oxidoreductase" evidence="1">
    <location>
        <begin position="47"/>
        <end position="414"/>
    </location>
</feature>
<comment type="caution">
    <text evidence="2">The sequence shown here is derived from an EMBL/GenBank/DDBJ whole genome shotgun (WGS) entry which is preliminary data.</text>
</comment>
<evidence type="ECO:0000313" key="3">
    <source>
        <dbReference type="Proteomes" id="UP000554235"/>
    </source>
</evidence>
<dbReference type="InterPro" id="IPR006076">
    <property type="entry name" value="FAD-dep_OxRdtase"/>
</dbReference>
<evidence type="ECO:0000259" key="1">
    <source>
        <dbReference type="Pfam" id="PF01266"/>
    </source>
</evidence>
<dbReference type="InterPro" id="IPR036188">
    <property type="entry name" value="FAD/NAD-bd_sf"/>
</dbReference>
<name>A0A8H4P3X3_9HYPO</name>
<dbReference type="Proteomes" id="UP000554235">
    <property type="component" value="Unassembled WGS sequence"/>
</dbReference>